<dbReference type="PANTHER" id="PTHR22777:SF4">
    <property type="entry name" value="UPF0053 PROTEIN SLL1254"/>
    <property type="match status" value="1"/>
</dbReference>
<dbReference type="Pfam" id="PF00571">
    <property type="entry name" value="CBS"/>
    <property type="match status" value="1"/>
</dbReference>
<evidence type="ECO:0000256" key="7">
    <source>
        <dbReference type="PROSITE-ProRule" id="PRU00703"/>
    </source>
</evidence>
<dbReference type="OrthoDB" id="9798188at2"/>
<keyword evidence="5 7" id="KW-0129">CBS domain</keyword>
<feature type="transmembrane region" description="Helical" evidence="9">
    <location>
        <begin position="57"/>
        <end position="76"/>
    </location>
</feature>
<keyword evidence="13" id="KW-1185">Reference proteome</keyword>
<feature type="domain" description="CBS" evidence="10">
    <location>
        <begin position="264"/>
        <end position="322"/>
    </location>
</feature>
<evidence type="ECO:0000256" key="6">
    <source>
        <dbReference type="ARBA" id="ARBA00023136"/>
    </source>
</evidence>
<feature type="domain" description="CNNM transmembrane" evidence="11">
    <location>
        <begin position="1"/>
        <end position="180"/>
    </location>
</feature>
<evidence type="ECO:0000256" key="8">
    <source>
        <dbReference type="PROSITE-ProRule" id="PRU01193"/>
    </source>
</evidence>
<evidence type="ECO:0000259" key="11">
    <source>
        <dbReference type="PROSITE" id="PS51846"/>
    </source>
</evidence>
<dbReference type="SUPFAM" id="SSF54631">
    <property type="entry name" value="CBS-domain pair"/>
    <property type="match status" value="1"/>
</dbReference>
<dbReference type="InterPro" id="IPR000644">
    <property type="entry name" value="CBS_dom"/>
</dbReference>
<evidence type="ECO:0000256" key="1">
    <source>
        <dbReference type="ARBA" id="ARBA00004141"/>
    </source>
</evidence>
<sequence>MASMLIFYLTLALGISFLCSVLESVILSVSLPYIYLMEQQARPGAALLKKVKQNIDRPLAAILSLNTVAHTIGAAGVGAEATQMFGEVYFGLISAILTLLILIFSEIIPKTLGALYWRKLALPAARVIRVFIVITYPLVILSEFLTRFFSRGQTSDTVSREEVAMLASLGGEEGVFDELESQTIINLIQLKNLKAKDIMTPRTVLVAAKETLPASEFFQTPNYLQFSRIPVYEDNLDQITGYILKQDILEHLVADNNDITLASQKRPIVTCYENLSIPKVFEKLLLTKEHIALVVNEYGGTEGVITMEDIIETILGLEIVDERDTQTDMQQLARDIWQKRRKNINLKK</sequence>
<name>A0A2T5BZJ9_9BACT</name>
<evidence type="ECO:0000313" key="12">
    <source>
        <dbReference type="EMBL" id="PTN07707.1"/>
    </source>
</evidence>
<keyword evidence="4 8" id="KW-1133">Transmembrane helix</keyword>
<keyword evidence="6 8" id="KW-0472">Membrane</keyword>
<evidence type="ECO:0000259" key="10">
    <source>
        <dbReference type="PROSITE" id="PS51371"/>
    </source>
</evidence>
<dbReference type="PANTHER" id="PTHR22777">
    <property type="entry name" value="HEMOLYSIN-RELATED"/>
    <property type="match status" value="1"/>
</dbReference>
<comment type="caution">
    <text evidence="12">The sequence shown here is derived from an EMBL/GenBank/DDBJ whole genome shotgun (WGS) entry which is preliminary data.</text>
</comment>
<keyword evidence="2 8" id="KW-0812">Transmembrane</keyword>
<dbReference type="PROSITE" id="PS51846">
    <property type="entry name" value="CNNM"/>
    <property type="match status" value="1"/>
</dbReference>
<evidence type="ECO:0000256" key="4">
    <source>
        <dbReference type="ARBA" id="ARBA00022989"/>
    </source>
</evidence>
<feature type="transmembrane region" description="Helical" evidence="9">
    <location>
        <begin position="88"/>
        <end position="108"/>
    </location>
</feature>
<reference evidence="12 13" key="1">
    <citation type="submission" date="2018-04" db="EMBL/GenBank/DDBJ databases">
        <title>Genomic Encyclopedia of Archaeal and Bacterial Type Strains, Phase II (KMG-II): from individual species to whole genera.</title>
        <authorList>
            <person name="Goeker M."/>
        </authorList>
    </citation>
    <scope>NUCLEOTIDE SEQUENCE [LARGE SCALE GENOMIC DNA]</scope>
    <source>
        <strain evidence="12 13">DSM 28823</strain>
    </source>
</reference>
<evidence type="ECO:0000256" key="2">
    <source>
        <dbReference type="ARBA" id="ARBA00022692"/>
    </source>
</evidence>
<dbReference type="InterPro" id="IPR044751">
    <property type="entry name" value="Ion_transp-like_CBS"/>
</dbReference>
<feature type="transmembrane region" description="Helical" evidence="9">
    <location>
        <begin position="120"/>
        <end position="141"/>
    </location>
</feature>
<feature type="transmembrane region" description="Helical" evidence="9">
    <location>
        <begin position="6"/>
        <end position="36"/>
    </location>
</feature>
<dbReference type="Gene3D" id="3.10.580.10">
    <property type="entry name" value="CBS-domain"/>
    <property type="match status" value="1"/>
</dbReference>
<dbReference type="Pfam" id="PF01595">
    <property type="entry name" value="CNNM"/>
    <property type="match status" value="1"/>
</dbReference>
<dbReference type="RefSeq" id="WP_107823070.1">
    <property type="nucleotide sequence ID" value="NZ_OY782574.1"/>
</dbReference>
<gene>
    <name evidence="12" type="ORF">C8N47_11450</name>
</gene>
<accession>A0A2T5BZJ9</accession>
<dbReference type="EMBL" id="QAAD01000014">
    <property type="protein sequence ID" value="PTN07707.1"/>
    <property type="molecule type" value="Genomic_DNA"/>
</dbReference>
<dbReference type="InterPro" id="IPR002550">
    <property type="entry name" value="CNNM"/>
</dbReference>
<evidence type="ECO:0000256" key="9">
    <source>
        <dbReference type="SAM" id="Phobius"/>
    </source>
</evidence>
<dbReference type="Proteomes" id="UP000243525">
    <property type="component" value="Unassembled WGS sequence"/>
</dbReference>
<dbReference type="PROSITE" id="PS51371">
    <property type="entry name" value="CBS"/>
    <property type="match status" value="2"/>
</dbReference>
<evidence type="ECO:0000256" key="5">
    <source>
        <dbReference type="ARBA" id="ARBA00023122"/>
    </source>
</evidence>
<dbReference type="InterPro" id="IPR046342">
    <property type="entry name" value="CBS_dom_sf"/>
</dbReference>
<dbReference type="AlphaFoldDB" id="A0A2T5BZJ9"/>
<protein>
    <submittedName>
        <fullName evidence="12">CBS domain containing-hemolysin-like protein</fullName>
    </submittedName>
</protein>
<organism evidence="12 13">
    <name type="scientific">Mangrovibacterium marinum</name>
    <dbReference type="NCBI Taxonomy" id="1639118"/>
    <lineage>
        <taxon>Bacteria</taxon>
        <taxon>Pseudomonadati</taxon>
        <taxon>Bacteroidota</taxon>
        <taxon>Bacteroidia</taxon>
        <taxon>Marinilabiliales</taxon>
        <taxon>Prolixibacteraceae</taxon>
        <taxon>Mangrovibacterium</taxon>
    </lineage>
</organism>
<keyword evidence="3" id="KW-0677">Repeat</keyword>
<proteinExistence type="predicted"/>
<dbReference type="CDD" id="cd04590">
    <property type="entry name" value="CBS_pair_CorC_HlyC_assoc"/>
    <property type="match status" value="1"/>
</dbReference>
<feature type="domain" description="CBS" evidence="10">
    <location>
        <begin position="199"/>
        <end position="259"/>
    </location>
</feature>
<dbReference type="GO" id="GO:0005886">
    <property type="term" value="C:plasma membrane"/>
    <property type="evidence" value="ECO:0007669"/>
    <property type="project" value="TreeGrafter"/>
</dbReference>
<evidence type="ECO:0000313" key="13">
    <source>
        <dbReference type="Proteomes" id="UP000243525"/>
    </source>
</evidence>
<comment type="subcellular location">
    <subcellularLocation>
        <location evidence="1">Membrane</location>
        <topology evidence="1">Multi-pass membrane protein</topology>
    </subcellularLocation>
</comment>
<evidence type="ECO:0000256" key="3">
    <source>
        <dbReference type="ARBA" id="ARBA00022737"/>
    </source>
</evidence>